<dbReference type="Pfam" id="PF00646">
    <property type="entry name" value="F-box"/>
    <property type="match status" value="1"/>
</dbReference>
<dbReference type="HOGENOM" id="CLU_294228_0_0_1"/>
<dbReference type="SUPFAM" id="SSF81383">
    <property type="entry name" value="F-box domain"/>
    <property type="match status" value="1"/>
</dbReference>
<feature type="compositionally biased region" description="Low complexity" evidence="2">
    <location>
        <begin position="26"/>
        <end position="66"/>
    </location>
</feature>
<dbReference type="Pfam" id="PF00022">
    <property type="entry name" value="Actin"/>
    <property type="match status" value="1"/>
</dbReference>
<feature type="region of interest" description="Disordered" evidence="2">
    <location>
        <begin position="169"/>
        <end position="199"/>
    </location>
</feature>
<evidence type="ECO:0000313" key="6">
    <source>
        <dbReference type="Proteomes" id="UP000020467"/>
    </source>
</evidence>
<keyword evidence="3" id="KW-1133">Transmembrane helix</keyword>
<dbReference type="EMBL" id="JARH01000413">
    <property type="protein sequence ID" value="EXF80860.1"/>
    <property type="molecule type" value="Genomic_DNA"/>
</dbReference>
<gene>
    <name evidence="5" type="ORF">CFIO01_03368</name>
</gene>
<dbReference type="STRING" id="1445577.A0A010QW85"/>
<feature type="transmembrane region" description="Helical" evidence="3">
    <location>
        <begin position="478"/>
        <end position="498"/>
    </location>
</feature>
<comment type="caution">
    <text evidence="5">The sequence shown here is derived from an EMBL/GenBank/DDBJ whole genome shotgun (WGS) entry which is preliminary data.</text>
</comment>
<dbReference type="PROSITE" id="PS50181">
    <property type="entry name" value="FBOX"/>
    <property type="match status" value="1"/>
</dbReference>
<feature type="region of interest" description="Disordered" evidence="2">
    <location>
        <begin position="253"/>
        <end position="278"/>
    </location>
</feature>
<evidence type="ECO:0000256" key="2">
    <source>
        <dbReference type="SAM" id="MobiDB-lite"/>
    </source>
</evidence>
<feature type="region of interest" description="Disordered" evidence="2">
    <location>
        <begin position="1"/>
        <end position="157"/>
    </location>
</feature>
<sequence>MDNVVSSFGRGISRAARGVRKKVQGSQDDQQPSQSSAASSAPSLTASSTSAEDTPVPAHAPAPTTEPDLEAQLPAHTASQSHYAALPLTSPLPPPFTPTVNTPETEPTSPPPPHSAHGHHTHTLPTLTLGPSAQPPTQDDATLQALTGGYPAESSSNAQTLTNNITTQTLTVPGPQSQPVSPLSPPPAIVHSPSAPLASPSFTPSAISFAPQVHPNSPAPQPLNLSAAASPAQYLPSPLESPLPLELEQQLSCKDGGSIRPTSARSARPRTSRSRRDSVIEKVASLDPRGSRRRSRILGPKTGNSLMDLPPELHLMIIDYLEFGELENLRRTCRFYRNFLTKETIRDLFGEQFRLALLAHCYICLKYDPTRGSLLWADYNHPRYPLASKCVDCAYQKNELAVGKKVALGNYASVWICRWCGYPVATASAPNQPEFHKGCYNHYNNVLLVYFVLGWIQLSLGIVAGALCWRYFRDEILVLVPSIVAFVLLWWCLALLVVRGEHKRTYHFSLILETAILGLWCLPIYVLVKDVEDGIAGLFDRRVTVTLVFIVLNMFFRLLNVLGNIVLTLEWRHFARKKPRLTPAARFFNMILAGLVYWTYPQAVEQEYPPQYHFINTGRRRVKRILAERNAQRQRQQQQQIMTMISNMSTRAVVIDSGSGFTKAGFGGDRLPLRVFPTAIQYPTRTNENMNTDIWMTTYNVGHAVNPNYEGLNRPLYPIRAGGVVTNWQDADRIWSYALAELGASIPLSYHPIIMTEPVYLSPGQRMTMMSHIFEYFSAPAYYTASPAVLSTYAANIPTALVIDSGYAGTATLPVYDHAPIRHHARRHDVAGQAIDDWLQQALTNEVGLELPSNGAWDDVLWLAKTERCRVAKDFEEGVMRWKKMVDVGGEEEVWDLPDGMKVKPDTPLGLRAGEVSFNPSMLGLDVGGLQHDAFGVIMKCDQGLRDKLCQNILLAGGNTSFPGFGARLKYDLERLFREGTTINVISPRNRAYSAWVGGSMLSELSTFEGMCVTSAEYQEAGPEIASKKFL</sequence>
<feature type="domain" description="F-box" evidence="4">
    <location>
        <begin position="303"/>
        <end position="348"/>
    </location>
</feature>
<name>A0A010QW85_9PEZI</name>
<accession>A0A010QW85</accession>
<feature type="compositionally biased region" description="Low complexity" evidence="2">
    <location>
        <begin position="98"/>
        <end position="107"/>
    </location>
</feature>
<dbReference type="Gene3D" id="3.30.420.40">
    <property type="match status" value="2"/>
</dbReference>
<feature type="transmembrane region" description="Helical" evidence="3">
    <location>
        <begin position="510"/>
        <end position="528"/>
    </location>
</feature>
<dbReference type="Gene3D" id="3.90.640.10">
    <property type="entry name" value="Actin, Chain A, domain 4"/>
    <property type="match status" value="1"/>
</dbReference>
<dbReference type="InterPro" id="IPR043129">
    <property type="entry name" value="ATPase_NBD"/>
</dbReference>
<feature type="compositionally biased region" description="Polar residues" evidence="2">
    <location>
        <begin position="135"/>
        <end position="145"/>
    </location>
</feature>
<comment type="similarity">
    <text evidence="1">Belongs to the actin family.</text>
</comment>
<evidence type="ECO:0000256" key="3">
    <source>
        <dbReference type="SAM" id="Phobius"/>
    </source>
</evidence>
<evidence type="ECO:0000256" key="1">
    <source>
        <dbReference type="RuleBase" id="RU000487"/>
    </source>
</evidence>
<organism evidence="5 6">
    <name type="scientific">Colletotrichum fioriniae PJ7</name>
    <dbReference type="NCBI Taxonomy" id="1445577"/>
    <lineage>
        <taxon>Eukaryota</taxon>
        <taxon>Fungi</taxon>
        <taxon>Dikarya</taxon>
        <taxon>Ascomycota</taxon>
        <taxon>Pezizomycotina</taxon>
        <taxon>Sordariomycetes</taxon>
        <taxon>Hypocreomycetidae</taxon>
        <taxon>Glomerellales</taxon>
        <taxon>Glomerellaceae</taxon>
        <taxon>Colletotrichum</taxon>
        <taxon>Colletotrichum acutatum species complex</taxon>
    </lineage>
</organism>
<dbReference type="SUPFAM" id="SSF53067">
    <property type="entry name" value="Actin-like ATPase domain"/>
    <property type="match status" value="2"/>
</dbReference>
<dbReference type="InterPro" id="IPR001810">
    <property type="entry name" value="F-box_dom"/>
</dbReference>
<dbReference type="Proteomes" id="UP000020467">
    <property type="component" value="Unassembled WGS sequence"/>
</dbReference>
<dbReference type="OrthoDB" id="4759647at2759"/>
<dbReference type="SMART" id="SM00268">
    <property type="entry name" value="ACTIN"/>
    <property type="match status" value="1"/>
</dbReference>
<feature type="transmembrane region" description="Helical" evidence="3">
    <location>
        <begin position="548"/>
        <end position="569"/>
    </location>
</feature>
<evidence type="ECO:0000313" key="5">
    <source>
        <dbReference type="EMBL" id="EXF80860.1"/>
    </source>
</evidence>
<protein>
    <submittedName>
        <fullName evidence="5">F-box domain-containing protein</fullName>
    </submittedName>
</protein>
<keyword evidence="3" id="KW-0472">Membrane</keyword>
<dbReference type="PANTHER" id="PTHR11937">
    <property type="entry name" value="ACTIN"/>
    <property type="match status" value="1"/>
</dbReference>
<dbReference type="SMR" id="A0A010QW85"/>
<feature type="compositionally biased region" description="Low complexity" evidence="2">
    <location>
        <begin position="169"/>
        <end position="181"/>
    </location>
</feature>
<evidence type="ECO:0000259" key="4">
    <source>
        <dbReference type="PROSITE" id="PS50181"/>
    </source>
</evidence>
<dbReference type="eggNOG" id="KOG0676">
    <property type="taxonomic scope" value="Eukaryota"/>
</dbReference>
<dbReference type="InterPro" id="IPR004000">
    <property type="entry name" value="Actin"/>
</dbReference>
<feature type="transmembrane region" description="Helical" evidence="3">
    <location>
        <begin position="447"/>
        <end position="472"/>
    </location>
</feature>
<feature type="transmembrane region" description="Helical" evidence="3">
    <location>
        <begin position="581"/>
        <end position="600"/>
    </location>
</feature>
<proteinExistence type="inferred from homology"/>
<keyword evidence="6" id="KW-1185">Reference proteome</keyword>
<dbReference type="InterPro" id="IPR036047">
    <property type="entry name" value="F-box-like_dom_sf"/>
</dbReference>
<reference evidence="5 6" key="1">
    <citation type="submission" date="2014-02" db="EMBL/GenBank/DDBJ databases">
        <title>The genome sequence of Colletotrichum fioriniae PJ7.</title>
        <authorList>
            <person name="Baroncelli R."/>
            <person name="Thon M.R."/>
        </authorList>
    </citation>
    <scope>NUCLEOTIDE SEQUENCE [LARGE SCALE GENOMIC DNA]</scope>
    <source>
        <strain evidence="5 6">PJ7</strain>
    </source>
</reference>
<dbReference type="KEGG" id="cfj:CFIO01_03368"/>
<keyword evidence="3" id="KW-0812">Transmembrane</keyword>
<dbReference type="AlphaFoldDB" id="A0A010QW85"/>